<name>A0A0B5GFP4_9EUKA</name>
<keyword evidence="1" id="KW-0812">Transmembrane</keyword>
<geneLocation type="mitochondrion" evidence="2"/>
<evidence type="ECO:0000313" key="2">
    <source>
        <dbReference type="EMBL" id="AJF22832.1"/>
    </source>
</evidence>
<keyword evidence="2" id="KW-0496">Mitochondrion</keyword>
<dbReference type="RefSeq" id="YP_009118067.1">
    <property type="nucleotide sequence ID" value="NC_026310.1"/>
</dbReference>
<dbReference type="GeneID" id="22975961"/>
<feature type="transmembrane region" description="Helical" evidence="1">
    <location>
        <begin position="35"/>
        <end position="54"/>
    </location>
</feature>
<keyword evidence="1" id="KW-1133">Transmembrane helix</keyword>
<feature type="transmembrane region" description="Helical" evidence="1">
    <location>
        <begin position="94"/>
        <end position="111"/>
    </location>
</feature>
<sequence>MIKKTSVEVVLYKITSVKQARMRINNDVKTLNSKYSWFMFVYSVNVTPIPMVKWDEYVTFFTNWLTTYNMGFISLLFIVGIVLSYYYLKDKRDAYLIIWASIPVLILSWWQESVSTYGLNQIFIGSKCSDISAWDEGYLTFLYNHVNIVGGNDMLYFRYWENCQVNQRLDARVYYNICISNGTIPWNTNFGHFEALLEESFHTWKKNQLRIRPYNLRILISDYTLLIVHHYPEFSTVRNEEKDLLIYFLEEAKDFKAGGLIEFHSGENFLHKAQELLGPTVQYDINWERFVSQLFQQAEKCIAQTVYNIDPKEARRLGSLLKSGLVDVAHCDLLSIVINNKIPYSFRIQQCTEAVSPQWYINYYYLDIANNCAQDVGWKYWRSCHKRGWLPNDVTRVELVEIIKQSFEEITRNLVESDDGQYYVWVEDPNERRFEIFLVQRHLRIFYNIQDIPLDEATCLSLI</sequence>
<evidence type="ECO:0000256" key="1">
    <source>
        <dbReference type="SAM" id="Phobius"/>
    </source>
</evidence>
<keyword evidence="1" id="KW-0472">Membrane</keyword>
<gene>
    <name evidence="2" type="primary">orf463</name>
</gene>
<dbReference type="AlphaFoldDB" id="A0A0B5GFP4"/>
<protein>
    <submittedName>
        <fullName evidence="2">Uncharacterized protein</fullName>
    </submittedName>
</protein>
<feature type="transmembrane region" description="Helical" evidence="1">
    <location>
        <begin position="66"/>
        <end position="87"/>
    </location>
</feature>
<proteinExistence type="predicted"/>
<reference evidence="2" key="1">
    <citation type="journal article" date="2014" name="Nucleic Acids Res.">
        <title>Widespread occurrence of organelle genome-encoded 5S rRNAs including permuted molecules.</title>
        <authorList>
            <person name="Valach M."/>
            <person name="Burger G."/>
            <person name="Gray M.W."/>
            <person name="Lang B.F."/>
        </authorList>
    </citation>
    <scope>NUCLEOTIDE SEQUENCE</scope>
    <source>
        <strain evidence="2">ATCC 50344</strain>
    </source>
</reference>
<organism evidence="2">
    <name type="scientific">Paracercomonas marina</name>
    <dbReference type="NCBI Taxonomy" id="372086"/>
    <lineage>
        <taxon>Eukaryota</taxon>
        <taxon>Sar</taxon>
        <taxon>Rhizaria</taxon>
        <taxon>Cercozoa</taxon>
        <taxon>Cercomonadida</taxon>
        <taxon>Cercomonadidae</taxon>
        <taxon>Paracercomonas</taxon>
    </lineage>
</organism>
<accession>A0A0B5GFP4</accession>
<dbReference type="EMBL" id="KP165385">
    <property type="protein sequence ID" value="AJF22832.1"/>
    <property type="molecule type" value="Genomic_DNA"/>
</dbReference>